<dbReference type="OrthoDB" id="120878at2759"/>
<evidence type="ECO:0000313" key="2">
    <source>
        <dbReference type="Proteomes" id="UP000294530"/>
    </source>
</evidence>
<comment type="caution">
    <text evidence="1">The sequence shown here is derived from an EMBL/GenBank/DDBJ whole genome shotgun (WGS) entry which is preliminary data.</text>
</comment>
<dbReference type="KEGG" id="blac:94346020"/>
<sequence length="730" mass="83361">MNIVTCQFEKCGCRHSALFLTEYKRPKKASFDVKNLLRTNRNKKTKILRCFPHCCPEHLNRSYCGSSLCVRVKLANAEQFGTPQQTTPTVVESTDSASLLVYAHFEEAQARYLAVGDLIDCNNVQRSIQTEQTPKGSWIEGILELDEANDTDSVFRINPSARWYYEWESAATKAQRFTKHALRVYIFQRVESQLRVVCNISSPEFMVVSYRRATIEVHAEREALEAFRIEAIALQNIRSKADEQSNGNITASLRCKYPPLQVPDRREMVWQNRMLWEGKHSDIMTSSKQLAILYYFVQFLNASSYGVSLQQLSETCRAQVVDNVALSGNLWEKDIMGGIASLSWTFLEPRQGGKKELQRHRKNDEKADVDNENLRNLISICSGLAGWLTLDIANLTLYQRVFQSYSISLLEKSKVRAGYVEIIRLMCELIDCFVDWSEEQNGSSSASLPCLCEDIMAAVFQYSHLKPLRPVLMAVLLSNRMFGMHEFVAQLRAQYLIQQRYTVPRRCVEAWQNENQMSVFDGLWVFDGNKSQITPISKTRAAEYSLGSILAFLRELAQINICPLNSQSLEIRSNWNICSAQIEKRKSSTRSQSGLILVLDNRQRIYGNLPSGISSAISLGGHQYGDYCGKLISPNSFEVEMCSWPANCSRPCQALRWKLHVNKKTDRRGRQYEKSQSGISVNVVVEEGVWQTNTSNQVLDFHVLPFKSKIESVEAWYPIFEIVGLYNHIC</sequence>
<reference evidence="1 2" key="1">
    <citation type="journal article" date="2021" name="Genome Biol.">
        <title>AFLAP: assembly-free linkage analysis pipeline using k-mers from genome sequencing data.</title>
        <authorList>
            <person name="Fletcher K."/>
            <person name="Zhang L."/>
            <person name="Gil J."/>
            <person name="Han R."/>
            <person name="Cavanaugh K."/>
            <person name="Michelmore R."/>
        </authorList>
    </citation>
    <scope>NUCLEOTIDE SEQUENCE [LARGE SCALE GENOMIC DNA]</scope>
    <source>
        <strain evidence="1 2">SF5</strain>
    </source>
</reference>
<name>A0A976FMF6_BRELC</name>
<protein>
    <submittedName>
        <fullName evidence="1">Uncharacterized protein</fullName>
    </submittedName>
</protein>
<dbReference type="Proteomes" id="UP000294530">
    <property type="component" value="Unassembled WGS sequence"/>
</dbReference>
<evidence type="ECO:0000313" key="1">
    <source>
        <dbReference type="EMBL" id="TDH69498.1"/>
    </source>
</evidence>
<dbReference type="GeneID" id="94346020"/>
<dbReference type="EMBL" id="SHOA02000016">
    <property type="protein sequence ID" value="TDH69498.1"/>
    <property type="molecule type" value="Genomic_DNA"/>
</dbReference>
<dbReference type="AlphaFoldDB" id="A0A976FMF6"/>
<organism evidence="1 2">
    <name type="scientific">Bremia lactucae</name>
    <name type="common">Lettuce downy mildew</name>
    <dbReference type="NCBI Taxonomy" id="4779"/>
    <lineage>
        <taxon>Eukaryota</taxon>
        <taxon>Sar</taxon>
        <taxon>Stramenopiles</taxon>
        <taxon>Oomycota</taxon>
        <taxon>Peronosporomycetes</taxon>
        <taxon>Peronosporales</taxon>
        <taxon>Peronosporaceae</taxon>
        <taxon>Bremia</taxon>
    </lineage>
</organism>
<keyword evidence="2" id="KW-1185">Reference proteome</keyword>
<proteinExistence type="predicted"/>
<dbReference type="RefSeq" id="XP_067818997.1">
    <property type="nucleotide sequence ID" value="XM_067960349.1"/>
</dbReference>
<accession>A0A976FMF6</accession>
<gene>
    <name evidence="1" type="ORF">CCR75_002251</name>
</gene>